<feature type="non-terminal residue" evidence="17">
    <location>
        <position position="1"/>
    </location>
</feature>
<dbReference type="GO" id="GO:0005829">
    <property type="term" value="C:cytosol"/>
    <property type="evidence" value="ECO:0007669"/>
    <property type="project" value="TreeGrafter"/>
</dbReference>
<dbReference type="FunFam" id="3.40.50.300:FF:000759">
    <property type="entry name" value="probable ATP-dependent RNA helicase DDX52"/>
    <property type="match status" value="1"/>
</dbReference>
<keyword evidence="5 17" id="KW-0347">Helicase</keyword>
<organism evidence="17 18">
    <name type="scientific">Elysia marginata</name>
    <dbReference type="NCBI Taxonomy" id="1093978"/>
    <lineage>
        <taxon>Eukaryota</taxon>
        <taxon>Metazoa</taxon>
        <taxon>Spiralia</taxon>
        <taxon>Lophotrochozoa</taxon>
        <taxon>Mollusca</taxon>
        <taxon>Gastropoda</taxon>
        <taxon>Heterobranchia</taxon>
        <taxon>Euthyneura</taxon>
        <taxon>Panpulmonata</taxon>
        <taxon>Sacoglossa</taxon>
        <taxon>Placobranchoidea</taxon>
        <taxon>Plakobranchidae</taxon>
        <taxon>Elysia</taxon>
    </lineage>
</organism>
<dbReference type="CDD" id="cd17957">
    <property type="entry name" value="DEADc_DDX52"/>
    <property type="match status" value="1"/>
</dbReference>
<evidence type="ECO:0000259" key="16">
    <source>
        <dbReference type="PROSITE" id="PS51195"/>
    </source>
</evidence>
<dbReference type="Pfam" id="PF00270">
    <property type="entry name" value="DEAD"/>
    <property type="match status" value="1"/>
</dbReference>
<evidence type="ECO:0000259" key="14">
    <source>
        <dbReference type="PROSITE" id="PS51192"/>
    </source>
</evidence>
<dbReference type="Gene3D" id="3.40.50.300">
    <property type="entry name" value="P-loop containing nucleotide triphosphate hydrolases"/>
    <property type="match status" value="2"/>
</dbReference>
<dbReference type="InterPro" id="IPR011545">
    <property type="entry name" value="DEAD/DEAH_box_helicase_dom"/>
</dbReference>
<dbReference type="Pfam" id="PF00271">
    <property type="entry name" value="Helicase_C"/>
    <property type="match status" value="1"/>
</dbReference>
<dbReference type="GO" id="GO:0030490">
    <property type="term" value="P:maturation of SSU-rRNA"/>
    <property type="evidence" value="ECO:0007669"/>
    <property type="project" value="InterPro"/>
</dbReference>
<dbReference type="EC" id="3.6.4.13" evidence="2"/>
<dbReference type="SMART" id="SM00490">
    <property type="entry name" value="HELICc"/>
    <property type="match status" value="1"/>
</dbReference>
<feature type="compositionally biased region" description="Polar residues" evidence="13">
    <location>
        <begin position="17"/>
        <end position="32"/>
    </location>
</feature>
<dbReference type="GO" id="GO:0005524">
    <property type="term" value="F:ATP binding"/>
    <property type="evidence" value="ECO:0007669"/>
    <property type="project" value="UniProtKB-KW"/>
</dbReference>
<feature type="domain" description="Helicase C-terminal" evidence="15">
    <location>
        <begin position="299"/>
        <end position="460"/>
    </location>
</feature>
<dbReference type="EMBL" id="BMAT01014147">
    <property type="protein sequence ID" value="GFS26815.1"/>
    <property type="molecule type" value="Genomic_DNA"/>
</dbReference>
<dbReference type="InterPro" id="IPR027417">
    <property type="entry name" value="P-loop_NTPase"/>
</dbReference>
<dbReference type="InterPro" id="IPR001650">
    <property type="entry name" value="Helicase_C-like"/>
</dbReference>
<evidence type="ECO:0000256" key="1">
    <source>
        <dbReference type="ARBA" id="ARBA00004604"/>
    </source>
</evidence>
<dbReference type="GO" id="GO:0016787">
    <property type="term" value="F:hydrolase activity"/>
    <property type="evidence" value="ECO:0007669"/>
    <property type="project" value="UniProtKB-KW"/>
</dbReference>
<dbReference type="PROSITE" id="PS51195">
    <property type="entry name" value="Q_MOTIF"/>
    <property type="match status" value="1"/>
</dbReference>
<evidence type="ECO:0000259" key="15">
    <source>
        <dbReference type="PROSITE" id="PS51194"/>
    </source>
</evidence>
<dbReference type="GO" id="GO:0005730">
    <property type="term" value="C:nucleolus"/>
    <property type="evidence" value="ECO:0007669"/>
    <property type="project" value="UniProtKB-SubCell"/>
</dbReference>
<accession>A0AAV4JX12</accession>
<evidence type="ECO:0000256" key="7">
    <source>
        <dbReference type="ARBA" id="ARBA00022884"/>
    </source>
</evidence>
<name>A0AAV4JX12_9GAST</name>
<feature type="short sequence motif" description="Q motif" evidence="12">
    <location>
        <begin position="83"/>
        <end position="111"/>
    </location>
</feature>
<evidence type="ECO:0000313" key="18">
    <source>
        <dbReference type="Proteomes" id="UP000762676"/>
    </source>
</evidence>
<comment type="similarity">
    <text evidence="9">Belongs to the DEAD box helicase family. DDX52/ROK1 subfamily.</text>
</comment>
<reference evidence="17 18" key="1">
    <citation type="journal article" date="2021" name="Elife">
        <title>Chloroplast acquisition without the gene transfer in kleptoplastic sea slugs, Plakobranchus ocellatus.</title>
        <authorList>
            <person name="Maeda T."/>
            <person name="Takahashi S."/>
            <person name="Yoshida T."/>
            <person name="Shimamura S."/>
            <person name="Takaki Y."/>
            <person name="Nagai Y."/>
            <person name="Toyoda A."/>
            <person name="Suzuki Y."/>
            <person name="Arimoto A."/>
            <person name="Ishii H."/>
            <person name="Satoh N."/>
            <person name="Nishiyama T."/>
            <person name="Hasebe M."/>
            <person name="Maruyama T."/>
            <person name="Minagawa J."/>
            <person name="Obokata J."/>
            <person name="Shigenobu S."/>
        </authorList>
    </citation>
    <scope>NUCLEOTIDE SEQUENCE [LARGE SCALE GENOMIC DNA]</scope>
</reference>
<evidence type="ECO:0000256" key="8">
    <source>
        <dbReference type="ARBA" id="ARBA00023242"/>
    </source>
</evidence>
<dbReference type="CDD" id="cd18787">
    <property type="entry name" value="SF2_C_DEAD"/>
    <property type="match status" value="1"/>
</dbReference>
<keyword evidence="4" id="KW-0378">Hydrolase</keyword>
<keyword evidence="3" id="KW-0547">Nucleotide-binding</keyword>
<feature type="compositionally biased region" description="Basic and acidic residues" evidence="13">
    <location>
        <begin position="1"/>
        <end position="16"/>
    </location>
</feature>
<evidence type="ECO:0000256" key="10">
    <source>
        <dbReference type="ARBA" id="ARBA00044533"/>
    </source>
</evidence>
<feature type="region of interest" description="Disordered" evidence="13">
    <location>
        <begin position="492"/>
        <end position="512"/>
    </location>
</feature>
<dbReference type="PANTHER" id="PTHR47959">
    <property type="entry name" value="ATP-DEPENDENT RNA HELICASE RHLE-RELATED"/>
    <property type="match status" value="1"/>
</dbReference>
<keyword evidence="8" id="KW-0539">Nucleus</keyword>
<evidence type="ECO:0000256" key="5">
    <source>
        <dbReference type="ARBA" id="ARBA00022806"/>
    </source>
</evidence>
<dbReference type="SMART" id="SM00487">
    <property type="entry name" value="DEXDc"/>
    <property type="match status" value="1"/>
</dbReference>
<proteinExistence type="inferred from homology"/>
<feature type="compositionally biased region" description="Basic residues" evidence="13">
    <location>
        <begin position="35"/>
        <end position="45"/>
    </location>
</feature>
<keyword evidence="7" id="KW-0694">RNA-binding</keyword>
<dbReference type="InterPro" id="IPR014001">
    <property type="entry name" value="Helicase_ATP-bd"/>
</dbReference>
<evidence type="ECO:0000256" key="12">
    <source>
        <dbReference type="PROSITE-ProRule" id="PRU00552"/>
    </source>
</evidence>
<dbReference type="SUPFAM" id="SSF52540">
    <property type="entry name" value="P-loop containing nucleoside triphosphate hydrolases"/>
    <property type="match status" value="1"/>
</dbReference>
<comment type="caution">
    <text evidence="17">The sequence shown here is derived from an EMBL/GenBank/DDBJ whole genome shotgun (WGS) entry which is preliminary data.</text>
</comment>
<evidence type="ECO:0000256" key="11">
    <source>
        <dbReference type="ARBA" id="ARBA00047984"/>
    </source>
</evidence>
<sequence length="512" mass="58423">VIKQKPETAKESKTAESETVQSHQHPSANGQSSEKRKKRKKKKKNSSGQDASKRIEEISQLKNKYHIHAHGTDIPDPLGSFDELLARYKVQPELLRNIENQGYEEPTGIQRQAIPVMMNERDIMACAPTGSGKTAAFILPILHHLRKTKSCGYRAVVLAPTRELAKQILQEFRKLSKGTGLRSCYIEKESTALKKAKQHFDILVSTPNRLVYMLQAEPPLVCVKNVEWLIVDESDKLFEAGKRGFRDQLGAIYTACSSPKLHRAMFSATFAQDVEQWCKLNLDNVVQVYVGAKNTATNTVDQRLIFTGDEDGKLVAFRNLVREGISPPVLVFVQSKERARELHTELMYDGIHIDVIHADRPQEQRDQVIRDFRVGRTWFLVCTELMGRGIDFKGVNLVINYDFPTSAVSYIHRIGRTGRAGRQGKAVTFFTESDKVNLRSIANMIRQAGCPVPEYMIAIKKPARRERRRLANQVPERKKILTMVPKEYEKMKRKRKYRLQSTQKGAKKARRE</sequence>
<dbReference type="PANTHER" id="PTHR47959:SF15">
    <property type="entry name" value="RNA HELICASE"/>
    <property type="match status" value="1"/>
</dbReference>
<evidence type="ECO:0000256" key="9">
    <source>
        <dbReference type="ARBA" id="ARBA00024355"/>
    </source>
</evidence>
<evidence type="ECO:0000256" key="2">
    <source>
        <dbReference type="ARBA" id="ARBA00012552"/>
    </source>
</evidence>
<feature type="domain" description="DEAD-box RNA helicase Q" evidence="16">
    <location>
        <begin position="83"/>
        <end position="111"/>
    </location>
</feature>
<feature type="region of interest" description="Disordered" evidence="13">
    <location>
        <begin position="1"/>
        <end position="53"/>
    </location>
</feature>
<evidence type="ECO:0000256" key="3">
    <source>
        <dbReference type="ARBA" id="ARBA00022741"/>
    </source>
</evidence>
<comment type="catalytic activity">
    <reaction evidence="11">
        <text>ATP + H2O = ADP + phosphate + H(+)</text>
        <dbReference type="Rhea" id="RHEA:13065"/>
        <dbReference type="ChEBI" id="CHEBI:15377"/>
        <dbReference type="ChEBI" id="CHEBI:15378"/>
        <dbReference type="ChEBI" id="CHEBI:30616"/>
        <dbReference type="ChEBI" id="CHEBI:43474"/>
        <dbReference type="ChEBI" id="CHEBI:456216"/>
        <dbReference type="EC" id="3.6.4.13"/>
    </reaction>
</comment>
<feature type="domain" description="Helicase ATP-binding" evidence="14">
    <location>
        <begin position="114"/>
        <end position="288"/>
    </location>
</feature>
<comment type="subcellular location">
    <subcellularLocation>
        <location evidence="1">Nucleus</location>
        <location evidence="1">Nucleolus</location>
    </subcellularLocation>
</comment>
<dbReference type="InterPro" id="IPR050079">
    <property type="entry name" value="DEAD_box_RNA_helicase"/>
</dbReference>
<evidence type="ECO:0000256" key="6">
    <source>
        <dbReference type="ARBA" id="ARBA00022840"/>
    </source>
</evidence>
<dbReference type="GO" id="GO:0003723">
    <property type="term" value="F:RNA binding"/>
    <property type="evidence" value="ECO:0007669"/>
    <property type="project" value="UniProtKB-KW"/>
</dbReference>
<protein>
    <recommendedName>
        <fullName evidence="10">Probable ATP-dependent RNA helicase DDX52</fullName>
        <ecNumber evidence="2">3.6.4.13</ecNumber>
    </recommendedName>
</protein>
<dbReference type="InterPro" id="IPR014014">
    <property type="entry name" value="RNA_helicase_DEAD_Q_motif"/>
</dbReference>
<dbReference type="AlphaFoldDB" id="A0AAV4JX12"/>
<dbReference type="InterPro" id="IPR044764">
    <property type="entry name" value="DDX52/Rok1_DEADc"/>
</dbReference>
<keyword evidence="18" id="KW-1185">Reference proteome</keyword>
<dbReference type="PROSITE" id="PS51192">
    <property type="entry name" value="HELICASE_ATP_BIND_1"/>
    <property type="match status" value="1"/>
</dbReference>
<evidence type="ECO:0000256" key="4">
    <source>
        <dbReference type="ARBA" id="ARBA00022801"/>
    </source>
</evidence>
<keyword evidence="6" id="KW-0067">ATP-binding</keyword>
<gene>
    <name evidence="17" type="ORF">ElyMa_007066500</name>
</gene>
<evidence type="ECO:0000313" key="17">
    <source>
        <dbReference type="EMBL" id="GFS26815.1"/>
    </source>
</evidence>
<dbReference type="GO" id="GO:0003724">
    <property type="term" value="F:RNA helicase activity"/>
    <property type="evidence" value="ECO:0007669"/>
    <property type="project" value="UniProtKB-EC"/>
</dbReference>
<evidence type="ECO:0000256" key="13">
    <source>
        <dbReference type="SAM" id="MobiDB-lite"/>
    </source>
</evidence>
<dbReference type="PROSITE" id="PS51194">
    <property type="entry name" value="HELICASE_CTER"/>
    <property type="match status" value="1"/>
</dbReference>
<dbReference type="Proteomes" id="UP000762676">
    <property type="component" value="Unassembled WGS sequence"/>
</dbReference>